<dbReference type="PROSITE" id="PS51332">
    <property type="entry name" value="B12_BINDING"/>
    <property type="match status" value="1"/>
</dbReference>
<dbReference type="InterPro" id="IPR034466">
    <property type="entry name" value="Methyltransferase_Class_B"/>
</dbReference>
<dbReference type="InterPro" id="IPR007197">
    <property type="entry name" value="rSAM"/>
</dbReference>
<dbReference type="Gene3D" id="3.40.50.280">
    <property type="entry name" value="Cobalamin-binding domain"/>
    <property type="match status" value="1"/>
</dbReference>
<evidence type="ECO:0000256" key="1">
    <source>
        <dbReference type="ARBA" id="ARBA00001966"/>
    </source>
</evidence>
<reference evidence="8" key="1">
    <citation type="journal article" date="2015" name="Nature">
        <title>Complex archaea that bridge the gap between prokaryotes and eukaryotes.</title>
        <authorList>
            <person name="Spang A."/>
            <person name="Saw J.H."/>
            <person name="Jorgensen S.L."/>
            <person name="Zaremba-Niedzwiedzka K."/>
            <person name="Martijn J."/>
            <person name="Lind A.E."/>
            <person name="van Eijk R."/>
            <person name="Schleper C."/>
            <person name="Guy L."/>
            <person name="Ettema T.J."/>
        </authorList>
    </citation>
    <scope>NUCLEOTIDE SEQUENCE</scope>
</reference>
<evidence type="ECO:0000259" key="6">
    <source>
        <dbReference type="PROSITE" id="PS51332"/>
    </source>
</evidence>
<dbReference type="CDD" id="cd01335">
    <property type="entry name" value="Radical_SAM"/>
    <property type="match status" value="1"/>
</dbReference>
<dbReference type="PROSITE" id="PS51918">
    <property type="entry name" value="RADICAL_SAM"/>
    <property type="match status" value="1"/>
</dbReference>
<evidence type="ECO:0000259" key="7">
    <source>
        <dbReference type="PROSITE" id="PS51918"/>
    </source>
</evidence>
<dbReference type="InterPro" id="IPR058240">
    <property type="entry name" value="rSAM_sf"/>
</dbReference>
<dbReference type="SFLD" id="SFLDG01082">
    <property type="entry name" value="B12-binding_domain_containing"/>
    <property type="match status" value="1"/>
</dbReference>
<dbReference type="SFLD" id="SFLDG01123">
    <property type="entry name" value="methyltransferase_(Class_B)"/>
    <property type="match status" value="1"/>
</dbReference>
<comment type="cofactor">
    <cofactor evidence="1">
        <name>[4Fe-4S] cluster</name>
        <dbReference type="ChEBI" id="CHEBI:49883"/>
    </cofactor>
</comment>
<dbReference type="GO" id="GO:0046872">
    <property type="term" value="F:metal ion binding"/>
    <property type="evidence" value="ECO:0007669"/>
    <property type="project" value="UniProtKB-KW"/>
</dbReference>
<dbReference type="GO" id="GO:0031419">
    <property type="term" value="F:cobalamin binding"/>
    <property type="evidence" value="ECO:0007669"/>
    <property type="project" value="InterPro"/>
</dbReference>
<keyword evidence="2" id="KW-0949">S-adenosyl-L-methionine</keyword>
<keyword evidence="4" id="KW-0408">Iron</keyword>
<feature type="non-terminal residue" evidence="8">
    <location>
        <position position="353"/>
    </location>
</feature>
<organism evidence="8">
    <name type="scientific">marine sediment metagenome</name>
    <dbReference type="NCBI Taxonomy" id="412755"/>
    <lineage>
        <taxon>unclassified sequences</taxon>
        <taxon>metagenomes</taxon>
        <taxon>ecological metagenomes</taxon>
    </lineage>
</organism>
<dbReference type="InterPro" id="IPR023404">
    <property type="entry name" value="rSAM_horseshoe"/>
</dbReference>
<dbReference type="Gene3D" id="3.80.30.20">
    <property type="entry name" value="tm_1862 like domain"/>
    <property type="match status" value="1"/>
</dbReference>
<dbReference type="InterPro" id="IPR051198">
    <property type="entry name" value="BchE-like"/>
</dbReference>
<accession>A0A0F8Y4X5</accession>
<dbReference type="GO" id="GO:0003824">
    <property type="term" value="F:catalytic activity"/>
    <property type="evidence" value="ECO:0007669"/>
    <property type="project" value="InterPro"/>
</dbReference>
<feature type="domain" description="Radical SAM core" evidence="7">
    <location>
        <begin position="186"/>
        <end position="353"/>
    </location>
</feature>
<keyword evidence="3" id="KW-0479">Metal-binding</keyword>
<dbReference type="SFLD" id="SFLDS00029">
    <property type="entry name" value="Radical_SAM"/>
    <property type="match status" value="1"/>
</dbReference>
<dbReference type="EMBL" id="LAZR01055398">
    <property type="protein sequence ID" value="KKK76452.1"/>
    <property type="molecule type" value="Genomic_DNA"/>
</dbReference>
<evidence type="ECO:0000256" key="2">
    <source>
        <dbReference type="ARBA" id="ARBA00022691"/>
    </source>
</evidence>
<proteinExistence type="predicted"/>
<dbReference type="Pfam" id="PF02310">
    <property type="entry name" value="B12-binding"/>
    <property type="match status" value="1"/>
</dbReference>
<evidence type="ECO:0000256" key="4">
    <source>
        <dbReference type="ARBA" id="ARBA00023004"/>
    </source>
</evidence>
<dbReference type="GO" id="GO:0051539">
    <property type="term" value="F:4 iron, 4 sulfur cluster binding"/>
    <property type="evidence" value="ECO:0007669"/>
    <property type="project" value="UniProtKB-KW"/>
</dbReference>
<dbReference type="SUPFAM" id="SSF102114">
    <property type="entry name" value="Radical SAM enzymes"/>
    <property type="match status" value="1"/>
</dbReference>
<keyword evidence="5" id="KW-0411">Iron-sulfur</keyword>
<evidence type="ECO:0000256" key="3">
    <source>
        <dbReference type="ARBA" id="ARBA00022723"/>
    </source>
</evidence>
<evidence type="ECO:0000313" key="8">
    <source>
        <dbReference type="EMBL" id="KKK76452.1"/>
    </source>
</evidence>
<dbReference type="PANTHER" id="PTHR43409">
    <property type="entry name" value="ANAEROBIC MAGNESIUM-PROTOPORPHYRIN IX MONOMETHYL ESTER CYCLASE-RELATED"/>
    <property type="match status" value="1"/>
</dbReference>
<dbReference type="Pfam" id="PF04055">
    <property type="entry name" value="Radical_SAM"/>
    <property type="match status" value="1"/>
</dbReference>
<gene>
    <name evidence="8" type="ORF">LCGC14_2863490</name>
</gene>
<dbReference type="AlphaFoldDB" id="A0A0F8Y4X5"/>
<feature type="domain" description="B12-binding" evidence="6">
    <location>
        <begin position="5"/>
        <end position="144"/>
    </location>
</feature>
<comment type="caution">
    <text evidence="8">The sequence shown here is derived from an EMBL/GenBank/DDBJ whole genome shotgun (WGS) entry which is preliminary data.</text>
</comment>
<evidence type="ECO:0000256" key="5">
    <source>
        <dbReference type="ARBA" id="ARBA00023014"/>
    </source>
</evidence>
<name>A0A0F8Y4X5_9ZZZZ</name>
<protein>
    <submittedName>
        <fullName evidence="8">Uncharacterized protein</fullName>
    </submittedName>
</protein>
<dbReference type="InterPro" id="IPR006158">
    <property type="entry name" value="Cobalamin-bd"/>
</dbReference>
<dbReference type="CDD" id="cd02068">
    <property type="entry name" value="radical_SAM_B12_BD"/>
    <property type="match status" value="1"/>
</dbReference>
<sequence length="353" mass="40478">MKSKRILLVFPDVSYDSLHRGYFHYGLASISAYLKSRIKDIEVTLFHIRDKNLSQGHFREKIRESLPHIIAFTSTTHSFLLVQQYAKWVKDLDDEILTVCGGVHVTLNPEEALTSPTLDVVVCGDGEYPMEALVNEWIVNKRIPNEKGIWYRKNGKIIDNGCTVVADLDSLPDSDWQLFDYMNLDAPKQGLGGIMLSRGCPYHCSYCCNRKLANIYKSSQASYIRFKSVERSISEIKNFIGKFPTIDTLYFDDDILPLKQKWFFEFAREYKKEINKPYWCNIRPNLVNSKIVEALVNSGCTRAGIGIETGNEGIRNEILKRGLSDKTIIDTVSLLKERSIYVYSFNMVGLPRE</sequence>